<evidence type="ECO:0000313" key="2">
    <source>
        <dbReference type="Proteomes" id="UP001434883"/>
    </source>
</evidence>
<comment type="caution">
    <text evidence="1">The sequence shown here is derived from an EMBL/GenBank/DDBJ whole genome shotgun (WGS) entry which is preliminary data.</text>
</comment>
<protein>
    <submittedName>
        <fullName evidence="1">Uncharacterized protein</fullName>
    </submittedName>
</protein>
<organism evidence="1 2">
    <name type="scientific">Xenoophorus captivus</name>
    <dbReference type="NCBI Taxonomy" id="1517983"/>
    <lineage>
        <taxon>Eukaryota</taxon>
        <taxon>Metazoa</taxon>
        <taxon>Chordata</taxon>
        <taxon>Craniata</taxon>
        <taxon>Vertebrata</taxon>
        <taxon>Euteleostomi</taxon>
        <taxon>Actinopterygii</taxon>
        <taxon>Neopterygii</taxon>
        <taxon>Teleostei</taxon>
        <taxon>Neoteleostei</taxon>
        <taxon>Acanthomorphata</taxon>
        <taxon>Ovalentaria</taxon>
        <taxon>Atherinomorphae</taxon>
        <taxon>Cyprinodontiformes</taxon>
        <taxon>Goodeidae</taxon>
        <taxon>Xenoophorus</taxon>
    </lineage>
</organism>
<evidence type="ECO:0000313" key="1">
    <source>
        <dbReference type="EMBL" id="MEQ2193795.1"/>
    </source>
</evidence>
<reference evidence="1 2" key="1">
    <citation type="submission" date="2021-06" db="EMBL/GenBank/DDBJ databases">
        <authorList>
            <person name="Palmer J.M."/>
        </authorList>
    </citation>
    <scope>NUCLEOTIDE SEQUENCE [LARGE SCALE GENOMIC DNA]</scope>
    <source>
        <strain evidence="1 2">XC_2019</strain>
        <tissue evidence="1">Muscle</tissue>
    </source>
</reference>
<gene>
    <name evidence="1" type="ORF">XENOCAPTIV_014132</name>
</gene>
<accession>A0ABV0QDC0</accession>
<keyword evidence="2" id="KW-1185">Reference proteome</keyword>
<sequence length="134" mass="14907">MAPSRYTDCQPTTNHSIPVSTYNSSVSVFPSRLSSLCFSTFLTLCSPSLSDFSPAAFFCYHSPLPYLFHFFSFLSVLPHLVDAISLHILTISNFTKVGSVSRKFVVLACVETVGQRLYWQKLGVSDLTGQRLVE</sequence>
<dbReference type="EMBL" id="JAHRIN010008696">
    <property type="protein sequence ID" value="MEQ2193795.1"/>
    <property type="molecule type" value="Genomic_DNA"/>
</dbReference>
<dbReference type="Proteomes" id="UP001434883">
    <property type="component" value="Unassembled WGS sequence"/>
</dbReference>
<name>A0ABV0QDC0_9TELE</name>
<proteinExistence type="predicted"/>